<name>A0A401ICT2_APHSA</name>
<proteinExistence type="predicted"/>
<evidence type="ECO:0000313" key="1">
    <source>
        <dbReference type="EMBL" id="GBF79062.1"/>
    </source>
</evidence>
<accession>A0A401ICT2</accession>
<dbReference type="EMBL" id="BDQK01000001">
    <property type="protein sequence ID" value="GBF79062.1"/>
    <property type="molecule type" value="Genomic_DNA"/>
</dbReference>
<dbReference type="Proteomes" id="UP000287247">
    <property type="component" value="Unassembled WGS sequence"/>
</dbReference>
<keyword evidence="2" id="KW-1185">Reference proteome</keyword>
<dbReference type="Pfam" id="PF01724">
    <property type="entry name" value="DUF29"/>
    <property type="match status" value="1"/>
</dbReference>
<protein>
    <submittedName>
        <fullName evidence="1">Uncharacterized protein</fullName>
    </submittedName>
</protein>
<organism evidence="1 2">
    <name type="scientific">Aphanothece sacrum FPU1</name>
    <dbReference type="NCBI Taxonomy" id="1920663"/>
    <lineage>
        <taxon>Bacteria</taxon>
        <taxon>Bacillati</taxon>
        <taxon>Cyanobacteriota</taxon>
        <taxon>Cyanophyceae</taxon>
        <taxon>Oscillatoriophycideae</taxon>
        <taxon>Chroococcales</taxon>
        <taxon>Aphanothecaceae</taxon>
        <taxon>Aphanothece</taxon>
    </lineage>
</organism>
<dbReference type="AlphaFoldDB" id="A0A401ICT2"/>
<comment type="caution">
    <text evidence="1">The sequence shown here is derived from an EMBL/GenBank/DDBJ whole genome shotgun (WGS) entry which is preliminary data.</text>
</comment>
<reference evidence="2" key="1">
    <citation type="submission" date="2017-05" db="EMBL/GenBank/DDBJ databases">
        <title>Physiological properties and genetic analysis related to exopolysaccharide production of fresh-water unicellular cyanobacterium Aphanothece sacrum, Suizenji Nori, that has been cultured as a food source in Japan.</title>
        <authorList>
            <person name="Kanesaki Y."/>
            <person name="Yoshikawa S."/>
            <person name="Ohki K."/>
        </authorList>
    </citation>
    <scope>NUCLEOTIDE SEQUENCE [LARGE SCALE GENOMIC DNA]</scope>
    <source>
        <strain evidence="2">FPU1</strain>
    </source>
</reference>
<evidence type="ECO:0000313" key="2">
    <source>
        <dbReference type="Proteomes" id="UP000287247"/>
    </source>
</evidence>
<sequence>MTKTFYNYLNTKLDSIYSDSLGFVQIKTDKMDCFPLECPYTLEQLLDINWLPKF</sequence>
<dbReference type="Gene3D" id="1.20.1220.20">
    <property type="entry name" value="Uncharcterised protein PF01724"/>
    <property type="match status" value="1"/>
</dbReference>
<gene>
    <name evidence="1" type="ORF">AsFPU1_0454</name>
</gene>